<feature type="transmembrane region" description="Helical" evidence="1">
    <location>
        <begin position="269"/>
        <end position="290"/>
    </location>
</feature>
<evidence type="ECO:0000256" key="1">
    <source>
        <dbReference type="SAM" id="Phobius"/>
    </source>
</evidence>
<keyword evidence="1" id="KW-1133">Transmembrane helix</keyword>
<dbReference type="EMBL" id="MDDG01000008">
    <property type="protein sequence ID" value="OQE38338.1"/>
    <property type="molecule type" value="Genomic_DNA"/>
</dbReference>
<evidence type="ECO:0008006" key="4">
    <source>
        <dbReference type="Google" id="ProtNLM"/>
    </source>
</evidence>
<dbReference type="CDD" id="cd14939">
    <property type="entry name" value="7tmD_STE2"/>
    <property type="match status" value="1"/>
</dbReference>
<dbReference type="PRINTS" id="PR00250">
    <property type="entry name" value="GPCRSTE2"/>
</dbReference>
<dbReference type="GO" id="GO:0038038">
    <property type="term" value="C:G protein-coupled receptor homodimeric complex"/>
    <property type="evidence" value="ECO:0007669"/>
    <property type="project" value="TreeGrafter"/>
</dbReference>
<dbReference type="GO" id="GO:0004932">
    <property type="term" value="F:mating-type factor pheromone receptor activity"/>
    <property type="evidence" value="ECO:0007669"/>
    <property type="project" value="InterPro"/>
</dbReference>
<dbReference type="AlphaFoldDB" id="A0A1V6UIT0"/>
<name>A0A1V6UIT0_9EURO</name>
<feature type="transmembrane region" description="Helical" evidence="1">
    <location>
        <begin position="159"/>
        <end position="180"/>
    </location>
</feature>
<dbReference type="STRING" id="36646.A0A1V6UIT0"/>
<dbReference type="PANTHER" id="PTHR28009">
    <property type="entry name" value="PHEROMONE ALPHA FACTOR RECEPTOR"/>
    <property type="match status" value="1"/>
</dbReference>
<accession>A0A1V6UIT0</accession>
<evidence type="ECO:0000313" key="2">
    <source>
        <dbReference type="EMBL" id="OQE38338.1"/>
    </source>
</evidence>
<keyword evidence="1" id="KW-0472">Membrane</keyword>
<gene>
    <name evidence="2" type="ORF">PENCOP_c008G03121</name>
</gene>
<dbReference type="Proteomes" id="UP000191500">
    <property type="component" value="Unassembled WGS sequence"/>
</dbReference>
<comment type="caution">
    <text evidence="2">The sequence shown here is derived from an EMBL/GenBank/DDBJ whole genome shotgun (WGS) entry which is preliminary data.</text>
</comment>
<protein>
    <recommendedName>
        <fullName evidence="4">Mating-type alpha-pheromone receptor PreB</fullName>
    </recommendedName>
</protein>
<feature type="transmembrane region" description="Helical" evidence="1">
    <location>
        <begin position="75"/>
        <end position="96"/>
    </location>
</feature>
<dbReference type="Gene3D" id="1.10.287.920">
    <property type="entry name" value="Pheromone alpha factor receptor"/>
    <property type="match status" value="1"/>
</dbReference>
<dbReference type="GO" id="GO:0000750">
    <property type="term" value="P:pheromone-dependent signal transduction involved in conjugation with cellular fusion"/>
    <property type="evidence" value="ECO:0007669"/>
    <property type="project" value="TreeGrafter"/>
</dbReference>
<sequence>MATSPSLPFDPFTQNVTFRHRNGAPFDVSVEALDVFVMYNVRVCINYGCQFGASFTLLIILLLMTQSDKRRSAVFIMNGLALFFNSSRLLFQLIHFSTSFEQVYPYVSGDYSSVPWTAYAVSIVAVVLTTLVIICIEVSLVIQVNVVCSTLRRRYRHPLLVFSILVALVPIGIRSAWMIVNCNAIVTLNYMSEIWWIESATNISVTVSICFFCIIFVTKLGFAIKQRRRLGVREFGPMKVIFVMGCQTMVVPAIFSVIQYYIIVPELTSNVVTLVVISLPLSSIWAGAALEHARRAGSQDHPRRRNLWRSLVGGADSILSPTKDSPTSLSAMTAAQTLCYSDHTMTKGSYNSRDTDAFYGIAVEHNISIDRVQRNNSMV</sequence>
<evidence type="ECO:0000313" key="3">
    <source>
        <dbReference type="Proteomes" id="UP000191500"/>
    </source>
</evidence>
<feature type="transmembrane region" description="Helical" evidence="1">
    <location>
        <begin position="240"/>
        <end position="263"/>
    </location>
</feature>
<keyword evidence="3" id="KW-1185">Reference proteome</keyword>
<feature type="transmembrane region" description="Helical" evidence="1">
    <location>
        <begin position="45"/>
        <end position="63"/>
    </location>
</feature>
<dbReference type="Pfam" id="PF02116">
    <property type="entry name" value="STE2"/>
    <property type="match status" value="1"/>
</dbReference>
<reference evidence="3" key="1">
    <citation type="journal article" date="2017" name="Nat. Microbiol.">
        <title>Global analysis of biosynthetic gene clusters reveals vast potential of secondary metabolite production in Penicillium species.</title>
        <authorList>
            <person name="Nielsen J.C."/>
            <person name="Grijseels S."/>
            <person name="Prigent S."/>
            <person name="Ji B."/>
            <person name="Dainat J."/>
            <person name="Nielsen K.F."/>
            <person name="Frisvad J.C."/>
            <person name="Workman M."/>
            <person name="Nielsen J."/>
        </authorList>
    </citation>
    <scope>NUCLEOTIDE SEQUENCE [LARGE SCALE GENOMIC DNA]</scope>
    <source>
        <strain evidence="3">IBT 31321</strain>
    </source>
</reference>
<organism evidence="2 3">
    <name type="scientific">Penicillium coprophilum</name>
    <dbReference type="NCBI Taxonomy" id="36646"/>
    <lineage>
        <taxon>Eukaryota</taxon>
        <taxon>Fungi</taxon>
        <taxon>Dikarya</taxon>
        <taxon>Ascomycota</taxon>
        <taxon>Pezizomycotina</taxon>
        <taxon>Eurotiomycetes</taxon>
        <taxon>Eurotiomycetidae</taxon>
        <taxon>Eurotiales</taxon>
        <taxon>Aspergillaceae</taxon>
        <taxon>Penicillium</taxon>
    </lineage>
</organism>
<proteinExistence type="predicted"/>
<feature type="transmembrane region" description="Helical" evidence="1">
    <location>
        <begin position="116"/>
        <end position="147"/>
    </location>
</feature>
<feature type="transmembrane region" description="Helical" evidence="1">
    <location>
        <begin position="200"/>
        <end position="220"/>
    </location>
</feature>
<keyword evidence="1" id="KW-0812">Transmembrane</keyword>
<dbReference type="PANTHER" id="PTHR28009:SF1">
    <property type="entry name" value="PHEROMONE ALPHA FACTOR RECEPTOR"/>
    <property type="match status" value="1"/>
</dbReference>
<dbReference type="InterPro" id="IPR027458">
    <property type="entry name" value="STE2_TM1-TM2_sf"/>
</dbReference>
<dbReference type="InterPro" id="IPR000366">
    <property type="entry name" value="GPCR_STE2"/>
</dbReference>